<sequence>MPAAESPSASSTLVSALHTLGGHASSSQLQQRLGISQPTASRLLAPLLASGQVVAVGAARARRYLLPREVDGVGRQVPIHAVQPDGQVQFFGTLYPLSGGGFWMEEADREHGQSAFYDSLPWFLYDMRPQGFLGRGFVGQHPALHLPSNLAHWSDDHILKALVNAGEDLPGNLIVGAAAFDRYQALAAPARCAAPVVTDPTTQYPALATQALGQPLAGSSAGGEQPKFSAVRDGHPVLVKFSPADDSAASQRWRDLLVCEALALQTLADAGIAAAVTDLVQAQGRVFLQSRRFDRTPQGRVGMVSLEVYDRQYIGQGTNWVDTAHRSDRAGPERLSADDVRTIVLLDAYGALIANTDRHHGNLSLLLHDHRWRLAPAYDMLPMLYAPVAGEVVPRDFAAQPPRPTVHTLPVWPQARELAVRFWQRAAQDERISATFRALAQANAQTVSCL</sequence>
<dbReference type="InterPro" id="IPR052028">
    <property type="entry name" value="HipA_Ser/Thr_kinase"/>
</dbReference>
<dbReference type="Gene3D" id="1.10.1070.20">
    <property type="match status" value="1"/>
</dbReference>
<evidence type="ECO:0000256" key="2">
    <source>
        <dbReference type="ARBA" id="ARBA00022679"/>
    </source>
</evidence>
<dbReference type="NCBIfam" id="NF007297">
    <property type="entry name" value="PRK09775.1"/>
    <property type="match status" value="1"/>
</dbReference>
<keyword evidence="2" id="KW-0808">Transferase</keyword>
<dbReference type="InterPro" id="IPR036388">
    <property type="entry name" value="WH-like_DNA-bd_sf"/>
</dbReference>
<dbReference type="Gene3D" id="1.10.10.10">
    <property type="entry name" value="Winged helix-like DNA-binding domain superfamily/Winged helix DNA-binding domain"/>
    <property type="match status" value="1"/>
</dbReference>
<name>A0ABW2R7Z5_9BURK</name>
<dbReference type="EMBL" id="JBHTBX010000003">
    <property type="protein sequence ID" value="MFC7434212.1"/>
    <property type="molecule type" value="Genomic_DNA"/>
</dbReference>
<dbReference type="SUPFAM" id="SSF46785">
    <property type="entry name" value="Winged helix' DNA-binding domain"/>
    <property type="match status" value="1"/>
</dbReference>
<gene>
    <name evidence="5" type="primary">yjjJ</name>
    <name evidence="5" type="ORF">ACFQNJ_06770</name>
</gene>
<comment type="similarity">
    <text evidence="1">Belongs to the HipA Ser/Thr kinase family.</text>
</comment>
<comment type="caution">
    <text evidence="5">The sequence shown here is derived from an EMBL/GenBank/DDBJ whole genome shotgun (WGS) entry which is preliminary data.</text>
</comment>
<dbReference type="InterPro" id="IPR036390">
    <property type="entry name" value="WH_DNA-bd_sf"/>
</dbReference>
<accession>A0ABW2R7Z5</accession>
<dbReference type="Pfam" id="PF07804">
    <property type="entry name" value="HipA_C"/>
    <property type="match status" value="1"/>
</dbReference>
<keyword evidence="3" id="KW-0418">Kinase</keyword>
<dbReference type="PANTHER" id="PTHR37419">
    <property type="entry name" value="SERINE/THREONINE-PROTEIN KINASE TOXIN HIPA"/>
    <property type="match status" value="1"/>
</dbReference>
<evidence type="ECO:0000313" key="5">
    <source>
        <dbReference type="EMBL" id="MFC7434212.1"/>
    </source>
</evidence>
<dbReference type="RefSeq" id="WP_382255255.1">
    <property type="nucleotide sequence ID" value="NZ_JBHTBX010000003.1"/>
</dbReference>
<proteinExistence type="inferred from homology"/>
<protein>
    <submittedName>
        <fullName evidence="5">Type II toxin-antitoxin system HipA family toxin YjjJ</fullName>
    </submittedName>
</protein>
<reference evidence="6" key="1">
    <citation type="journal article" date="2019" name="Int. J. Syst. Evol. Microbiol.">
        <title>The Global Catalogue of Microorganisms (GCM) 10K type strain sequencing project: providing services to taxonomists for standard genome sequencing and annotation.</title>
        <authorList>
            <consortium name="The Broad Institute Genomics Platform"/>
            <consortium name="The Broad Institute Genome Sequencing Center for Infectious Disease"/>
            <person name="Wu L."/>
            <person name="Ma J."/>
        </authorList>
    </citation>
    <scope>NUCLEOTIDE SEQUENCE [LARGE SCALE GENOMIC DNA]</scope>
    <source>
        <strain evidence="6">CCUG 54518</strain>
    </source>
</reference>
<feature type="domain" description="HipA-like C-terminal" evidence="4">
    <location>
        <begin position="219"/>
        <end position="386"/>
    </location>
</feature>
<evidence type="ECO:0000256" key="3">
    <source>
        <dbReference type="ARBA" id="ARBA00022777"/>
    </source>
</evidence>
<dbReference type="Proteomes" id="UP001596495">
    <property type="component" value="Unassembled WGS sequence"/>
</dbReference>
<evidence type="ECO:0000313" key="6">
    <source>
        <dbReference type="Proteomes" id="UP001596495"/>
    </source>
</evidence>
<evidence type="ECO:0000259" key="4">
    <source>
        <dbReference type="Pfam" id="PF07804"/>
    </source>
</evidence>
<organism evidence="5 6">
    <name type="scientific">Hydrogenophaga bisanensis</name>
    <dbReference type="NCBI Taxonomy" id="439611"/>
    <lineage>
        <taxon>Bacteria</taxon>
        <taxon>Pseudomonadati</taxon>
        <taxon>Pseudomonadota</taxon>
        <taxon>Betaproteobacteria</taxon>
        <taxon>Burkholderiales</taxon>
        <taxon>Comamonadaceae</taxon>
        <taxon>Hydrogenophaga</taxon>
    </lineage>
</organism>
<dbReference type="PANTHER" id="PTHR37419:SF8">
    <property type="entry name" value="TOXIN YJJJ"/>
    <property type="match status" value="1"/>
</dbReference>
<dbReference type="InterPro" id="IPR012893">
    <property type="entry name" value="HipA-like_C"/>
</dbReference>
<keyword evidence="6" id="KW-1185">Reference proteome</keyword>
<evidence type="ECO:0000256" key="1">
    <source>
        <dbReference type="ARBA" id="ARBA00010164"/>
    </source>
</evidence>